<protein>
    <submittedName>
        <fullName evidence="2">Glyoxalase family protein</fullName>
    </submittedName>
</protein>
<dbReference type="Proteomes" id="UP000058660">
    <property type="component" value="Chromosome"/>
</dbReference>
<gene>
    <name evidence="2" type="ORF">TO73_2330</name>
</gene>
<feature type="domain" description="VOC" evidence="1">
    <location>
        <begin position="150"/>
        <end position="261"/>
    </location>
</feature>
<evidence type="ECO:0000313" key="2">
    <source>
        <dbReference type="EMBL" id="ALJ92128.1"/>
    </source>
</evidence>
<evidence type="ECO:0000259" key="1">
    <source>
        <dbReference type="PROSITE" id="PS51819"/>
    </source>
</evidence>
<evidence type="ECO:0000313" key="3">
    <source>
        <dbReference type="Proteomes" id="UP000058660"/>
    </source>
</evidence>
<dbReference type="Pfam" id="PF00903">
    <property type="entry name" value="Glyoxalase"/>
    <property type="match status" value="1"/>
</dbReference>
<dbReference type="RefSeq" id="WP_003046350.1">
    <property type="nucleotide sequence ID" value="NZ_CP010822.1"/>
</dbReference>
<dbReference type="InterPro" id="IPR037523">
    <property type="entry name" value="VOC_core"/>
</dbReference>
<reference evidence="3" key="1">
    <citation type="journal article" date="2015" name="PLoS ONE">
        <title>Complete Genome Sequence of Thermus aquaticus Y51MC23.</title>
        <authorList>
            <person name="Brumm P.J."/>
            <person name="Monsma S."/>
            <person name="Keough B."/>
            <person name="Jasinovica S."/>
            <person name="Ferguson E."/>
            <person name="Schoenfeld T."/>
            <person name="Lodes M."/>
            <person name="Mead D.A."/>
        </authorList>
    </citation>
    <scope>NUCLEOTIDE SEQUENCE [LARGE SCALE GENOMIC DNA]</scope>
    <source>
        <strain evidence="3">BAA-2747 / Y51MC23</strain>
    </source>
</reference>
<accession>A0ABM5VPL7</accession>
<name>A0ABM5VPL7_THEA5</name>
<dbReference type="EMBL" id="CP010822">
    <property type="protein sequence ID" value="ALJ92128.1"/>
    <property type="molecule type" value="Genomic_DNA"/>
</dbReference>
<dbReference type="PROSITE" id="PS51819">
    <property type="entry name" value="VOC"/>
    <property type="match status" value="2"/>
</dbReference>
<dbReference type="InterPro" id="IPR052537">
    <property type="entry name" value="Extradiol_RC_dioxygenase"/>
</dbReference>
<keyword evidence="3" id="KW-1185">Reference proteome</keyword>
<dbReference type="InterPro" id="IPR029068">
    <property type="entry name" value="Glyas_Bleomycin-R_OHBP_Dase"/>
</dbReference>
<sequence>MEGVLGLHHITCVAGDPQENLDFYLGVLGLRLVKRSVNQDDPTAYHFFYADGLGTPGTALTFFSWPHLPPNRFGVGQAVEVALAVPQESLGFWEARLARYGRPLAKGERFGFSALLFPDPHGLPLALAAAQGPGLPWEDSPVPPEHQVRGLLGARILEREVGPTLAFFQEVLGYRQGEGPVLEQGGSFLEVQALPEGRRGALGVGGVHHLAFRVRDEAHALTLRERVLARGLRPTPLIDRFWFRSVYFLEPGGVLLELATDGPGFAVDEDPEDLGERLVLPPWLEGKRPAIEAALPPIRLPGKAR</sequence>
<organism evidence="2 3">
    <name type="scientific">Thermus aquaticus (strain ATCC BAA-2747 / Y51MC23)</name>
    <dbReference type="NCBI Taxonomy" id="498848"/>
    <lineage>
        <taxon>Bacteria</taxon>
        <taxon>Thermotogati</taxon>
        <taxon>Deinococcota</taxon>
        <taxon>Deinococci</taxon>
        <taxon>Thermales</taxon>
        <taxon>Thermaceae</taxon>
        <taxon>Thermus</taxon>
    </lineage>
</organism>
<dbReference type="Gene3D" id="3.10.180.10">
    <property type="entry name" value="2,3-Dihydroxybiphenyl 1,2-Dioxygenase, domain 1"/>
    <property type="match status" value="2"/>
</dbReference>
<feature type="domain" description="VOC" evidence="1">
    <location>
        <begin position="6"/>
        <end position="130"/>
    </location>
</feature>
<dbReference type="SUPFAM" id="SSF54593">
    <property type="entry name" value="Glyoxalase/Bleomycin resistance protein/Dihydroxybiphenyl dioxygenase"/>
    <property type="match status" value="1"/>
</dbReference>
<dbReference type="PANTHER" id="PTHR36110:SF4">
    <property type="entry name" value="RING-CLEAVING DIOXYGENASE MHQA-RELATED"/>
    <property type="match status" value="1"/>
</dbReference>
<proteinExistence type="predicted"/>
<dbReference type="InterPro" id="IPR004360">
    <property type="entry name" value="Glyas_Fos-R_dOase_dom"/>
</dbReference>
<dbReference type="PANTHER" id="PTHR36110">
    <property type="entry name" value="RING-CLEAVING DIOXYGENASE MHQE-RELATED"/>
    <property type="match status" value="1"/>
</dbReference>